<reference evidence="3 4" key="1">
    <citation type="submission" date="2015-11" db="EMBL/GenBank/DDBJ databases">
        <title>Draft genome sequence of Agrobacterium sp. R89-1.</title>
        <authorList>
            <person name="Zahradnik J."/>
            <person name="Kyslikova E."/>
            <person name="Palyzova A."/>
            <person name="Kyslik P."/>
        </authorList>
    </citation>
    <scope>NUCLEOTIDE SEQUENCE [LARGE SCALE GENOMIC DNA]</scope>
    <source>
        <strain evidence="3 4">R89-1</strain>
    </source>
</reference>
<feature type="compositionally biased region" description="Low complexity" evidence="1">
    <location>
        <begin position="20"/>
        <end position="39"/>
    </location>
</feature>
<evidence type="ECO:0000256" key="1">
    <source>
        <dbReference type="SAM" id="MobiDB-lite"/>
    </source>
</evidence>
<name>A0A135P452_9HYPH</name>
<protein>
    <recommendedName>
        <fullName evidence="5">PepSY domain-containing protein</fullName>
    </recommendedName>
</protein>
<dbReference type="Proteomes" id="UP000070498">
    <property type="component" value="Unassembled WGS sequence"/>
</dbReference>
<keyword evidence="2" id="KW-0732">Signal</keyword>
<comment type="caution">
    <text evidence="3">The sequence shown here is derived from an EMBL/GenBank/DDBJ whole genome shotgun (WGS) entry which is preliminary data.</text>
</comment>
<feature type="region of interest" description="Disordered" evidence="1">
    <location>
        <begin position="20"/>
        <end position="68"/>
    </location>
</feature>
<evidence type="ECO:0000256" key="2">
    <source>
        <dbReference type="SAM" id="SignalP"/>
    </source>
</evidence>
<organism evidence="3 4">
    <name type="scientific">Agrobacterium bohemicum</name>
    <dbReference type="NCBI Taxonomy" id="2052828"/>
    <lineage>
        <taxon>Bacteria</taxon>
        <taxon>Pseudomonadati</taxon>
        <taxon>Pseudomonadota</taxon>
        <taxon>Alphaproteobacteria</taxon>
        <taxon>Hyphomicrobiales</taxon>
        <taxon>Rhizobiaceae</taxon>
        <taxon>Rhizobium/Agrobacterium group</taxon>
        <taxon>Agrobacterium</taxon>
    </lineage>
</organism>
<evidence type="ECO:0000313" key="3">
    <source>
        <dbReference type="EMBL" id="KXG86211.1"/>
    </source>
</evidence>
<gene>
    <name evidence="3" type="ORF">ATO67_03360</name>
</gene>
<sequence length="116" mass="11884">MKKIILAAALLSATALTAAAQTTAPATTAPSTTAPATSTDGNTPAVATPETKNPTAPVEGANSFTEEQAKTRIEEAGFSDVKDLKKDDKGIWMAAAMKDGKAVMIAMDYQGNVVAK</sequence>
<proteinExistence type="predicted"/>
<evidence type="ECO:0000313" key="4">
    <source>
        <dbReference type="Proteomes" id="UP000070498"/>
    </source>
</evidence>
<dbReference type="EMBL" id="LNUW01000027">
    <property type="protein sequence ID" value="KXG86211.1"/>
    <property type="molecule type" value="Genomic_DNA"/>
</dbReference>
<evidence type="ECO:0008006" key="5">
    <source>
        <dbReference type="Google" id="ProtNLM"/>
    </source>
</evidence>
<dbReference type="AlphaFoldDB" id="A0A135P452"/>
<dbReference type="RefSeq" id="WP_067644385.1">
    <property type="nucleotide sequence ID" value="NZ_KQ961024.1"/>
</dbReference>
<dbReference type="STRING" id="2052828.ATO67_03360"/>
<accession>A0A135P452</accession>
<feature type="signal peptide" evidence="2">
    <location>
        <begin position="1"/>
        <end position="20"/>
    </location>
</feature>
<keyword evidence="4" id="KW-1185">Reference proteome</keyword>
<feature type="chain" id="PRO_5007466991" description="PepSY domain-containing protein" evidence="2">
    <location>
        <begin position="21"/>
        <end position="116"/>
    </location>
</feature>